<dbReference type="AlphaFoldDB" id="A0A428K8G9"/>
<evidence type="ECO:0000313" key="2">
    <source>
        <dbReference type="EMBL" id="RSK42679.1"/>
    </source>
</evidence>
<reference evidence="2 3" key="1">
    <citation type="submission" date="2018-12" db="EMBL/GenBank/DDBJ databases">
        <authorList>
            <person name="Feng G."/>
            <person name="Zhu H."/>
        </authorList>
    </citation>
    <scope>NUCLEOTIDE SEQUENCE [LARGE SCALE GENOMIC DNA]</scope>
    <source>
        <strain evidence="2 3">LMG 26000</strain>
    </source>
</reference>
<name>A0A428K8G9_9BACT</name>
<dbReference type="OrthoDB" id="882708at2"/>
<dbReference type="RefSeq" id="WP_125438389.1">
    <property type="nucleotide sequence ID" value="NZ_RWIU01000004.1"/>
</dbReference>
<comment type="caution">
    <text evidence="2">The sequence shown here is derived from an EMBL/GenBank/DDBJ whole genome shotgun (WGS) entry which is preliminary data.</text>
</comment>
<evidence type="ECO:0000313" key="3">
    <source>
        <dbReference type="Proteomes" id="UP000270291"/>
    </source>
</evidence>
<feature type="transmembrane region" description="Helical" evidence="1">
    <location>
        <begin position="136"/>
        <end position="154"/>
    </location>
</feature>
<gene>
    <name evidence="2" type="ORF">EI293_12830</name>
</gene>
<organism evidence="2 3">
    <name type="scientific">Hymenobacter perfusus</name>
    <dbReference type="NCBI Taxonomy" id="1236770"/>
    <lineage>
        <taxon>Bacteria</taxon>
        <taxon>Pseudomonadati</taxon>
        <taxon>Bacteroidota</taxon>
        <taxon>Cytophagia</taxon>
        <taxon>Cytophagales</taxon>
        <taxon>Hymenobacteraceae</taxon>
        <taxon>Hymenobacter</taxon>
    </lineage>
</organism>
<evidence type="ECO:0000256" key="1">
    <source>
        <dbReference type="SAM" id="Phobius"/>
    </source>
</evidence>
<feature type="transmembrane region" description="Helical" evidence="1">
    <location>
        <begin position="106"/>
        <end position="124"/>
    </location>
</feature>
<feature type="transmembrane region" description="Helical" evidence="1">
    <location>
        <begin position="197"/>
        <end position="216"/>
    </location>
</feature>
<keyword evidence="1" id="KW-0472">Membrane</keyword>
<proteinExistence type="predicted"/>
<keyword evidence="3" id="KW-1185">Reference proteome</keyword>
<keyword evidence="1" id="KW-1133">Transmembrane helix</keyword>
<sequence>MAEDYAAKMSRKTDAELRDYVTNRYQYREEAVLAALTELAQRGTPEPTAAGLIAELEVSKQETDRRELAVREQEAEKEQARRIARGEADPETATETGPALYSPGTITVFSVLFSMVAGGIMLALNLRTLRRTGPALLVVAFMLVYLVGGGYLLFWLKQLYGNQYNWLGSFFNLPAVLIYNLFFWPRYIGPQPYQSRPWLAPLLICGLIMLAFYYFALRFQGAMPTV</sequence>
<accession>A0A428K8G9</accession>
<keyword evidence="1" id="KW-0812">Transmembrane</keyword>
<dbReference type="Proteomes" id="UP000270291">
    <property type="component" value="Unassembled WGS sequence"/>
</dbReference>
<feature type="transmembrane region" description="Helical" evidence="1">
    <location>
        <begin position="166"/>
        <end position="185"/>
    </location>
</feature>
<protein>
    <submittedName>
        <fullName evidence="2">Uncharacterized protein</fullName>
    </submittedName>
</protein>
<dbReference type="EMBL" id="RWIU01000004">
    <property type="protein sequence ID" value="RSK42679.1"/>
    <property type="molecule type" value="Genomic_DNA"/>
</dbReference>